<dbReference type="AlphaFoldDB" id="A0A2A2KA43"/>
<comment type="caution">
    <text evidence="1">The sequence shown here is derived from an EMBL/GenBank/DDBJ whole genome shotgun (WGS) entry which is preliminary data.</text>
</comment>
<dbReference type="Gene3D" id="3.90.1200.10">
    <property type="match status" value="1"/>
</dbReference>
<dbReference type="EMBL" id="LIAE01009215">
    <property type="protein sequence ID" value="PAV70770.1"/>
    <property type="molecule type" value="Genomic_DNA"/>
</dbReference>
<proteinExistence type="predicted"/>
<evidence type="ECO:0000313" key="1">
    <source>
        <dbReference type="EMBL" id="PAV70770.1"/>
    </source>
</evidence>
<dbReference type="OrthoDB" id="190089at2759"/>
<organism evidence="1 2">
    <name type="scientific">Diploscapter pachys</name>
    <dbReference type="NCBI Taxonomy" id="2018661"/>
    <lineage>
        <taxon>Eukaryota</taxon>
        <taxon>Metazoa</taxon>
        <taxon>Ecdysozoa</taxon>
        <taxon>Nematoda</taxon>
        <taxon>Chromadorea</taxon>
        <taxon>Rhabditida</taxon>
        <taxon>Rhabditina</taxon>
        <taxon>Rhabditomorpha</taxon>
        <taxon>Rhabditoidea</taxon>
        <taxon>Rhabditidae</taxon>
        <taxon>Diploscapter</taxon>
    </lineage>
</organism>
<sequence length="207" mass="24193">MQVTELVARELGIFEYEQTRPQASVNGVTTVELESRGVWYRMHLVRDANNEAVTMEEGARLGAFYNSKFFLELLDTEKLEIPCEKLIRSFQIEDQHANHSIFVTNFYFVRAVKENHENIMEQQQTLLHPLIEELSDYHEQIAFDSHFLCHGKLTGENCKFEDEALIEITDWEQIHFTDPAYDLSFLIITSSDPSIRHNIHKIFRALS</sequence>
<dbReference type="InterPro" id="IPR011009">
    <property type="entry name" value="Kinase-like_dom_sf"/>
</dbReference>
<protein>
    <submittedName>
        <fullName evidence="1">Uncharacterized protein</fullName>
    </submittedName>
</protein>
<gene>
    <name evidence="1" type="ORF">WR25_05402</name>
</gene>
<name>A0A2A2KA43_9BILA</name>
<reference evidence="1 2" key="1">
    <citation type="journal article" date="2017" name="Curr. Biol.">
        <title>Genome architecture and evolution of a unichromosomal asexual nematode.</title>
        <authorList>
            <person name="Fradin H."/>
            <person name="Zegar C."/>
            <person name="Gutwein M."/>
            <person name="Lucas J."/>
            <person name="Kovtun M."/>
            <person name="Corcoran D."/>
            <person name="Baugh L.R."/>
            <person name="Kiontke K."/>
            <person name="Gunsalus K."/>
            <person name="Fitch D.H."/>
            <person name="Piano F."/>
        </authorList>
    </citation>
    <scope>NUCLEOTIDE SEQUENCE [LARGE SCALE GENOMIC DNA]</scope>
    <source>
        <strain evidence="1">PF1309</strain>
    </source>
</reference>
<keyword evidence="2" id="KW-1185">Reference proteome</keyword>
<evidence type="ECO:0000313" key="2">
    <source>
        <dbReference type="Proteomes" id="UP000218231"/>
    </source>
</evidence>
<dbReference type="Proteomes" id="UP000218231">
    <property type="component" value="Unassembled WGS sequence"/>
</dbReference>
<accession>A0A2A2KA43</accession>
<dbReference type="SUPFAM" id="SSF56112">
    <property type="entry name" value="Protein kinase-like (PK-like)"/>
    <property type="match status" value="1"/>
</dbReference>